<protein>
    <recommendedName>
        <fullName evidence="2">tRNA (guanine(46)-N(7))-methyltransferase</fullName>
        <ecNumber evidence="2">2.1.1.33</ecNumber>
    </recommendedName>
</protein>
<feature type="compositionally biased region" description="Low complexity" evidence="7">
    <location>
        <begin position="203"/>
        <end position="226"/>
    </location>
</feature>
<keyword evidence="9" id="KW-1185">Reference proteome</keyword>
<evidence type="ECO:0000256" key="5">
    <source>
        <dbReference type="ARBA" id="ARBA00022691"/>
    </source>
</evidence>
<dbReference type="PROSITE" id="PS51625">
    <property type="entry name" value="SAM_MT_TRMB"/>
    <property type="match status" value="1"/>
</dbReference>
<dbReference type="InterPro" id="IPR029063">
    <property type="entry name" value="SAM-dependent_MTases_sf"/>
</dbReference>
<keyword evidence="4" id="KW-0808">Transferase</keyword>
<keyword evidence="5" id="KW-0949">S-adenosyl-L-methionine</keyword>
<sequence length="288" mass="32010">MGCPAFAGGVRVRQHVNPLKKELQVPTEPPVWEEVYEQPGRPMVLDLGCGYGRFLLALSKAMPGHNMAGLEIRAPIIERANKWAVNLGLDRSVLFLRGNATITLQHTLGGYPGPLDLVCVQFPDPHFKARHKKRHTVQRQTVEALGRLMAPGARVFLQSDVLGVAEHMRDTFEQHGSAWFAPCREAHGGATFCAASEPPPPQQQQHGEQAQQGASAAGGQAQAQQQQHHHQQHQQQQQEQQEASEPQWESEWAASGWLRDNPLGVPTEREVLTTEQGLPVYRLLLRRT</sequence>
<dbReference type="AlphaFoldDB" id="E1ZAU1"/>
<dbReference type="OMA" id="ERANKWA"/>
<dbReference type="FunCoup" id="E1ZAU1">
    <property type="interactions" value="212"/>
</dbReference>
<dbReference type="eggNOG" id="KOG3115">
    <property type="taxonomic scope" value="Eukaryota"/>
</dbReference>
<evidence type="ECO:0000256" key="7">
    <source>
        <dbReference type="SAM" id="MobiDB-lite"/>
    </source>
</evidence>
<feature type="compositionally biased region" description="Low complexity" evidence="7">
    <location>
        <begin position="233"/>
        <end position="255"/>
    </location>
</feature>
<dbReference type="PANTHER" id="PTHR23417">
    <property type="entry name" value="3-DEOXY-D-MANNO-OCTULOSONIC-ACID TRANSFERASE/TRNA GUANINE-N 7 - -METHYLTRANSFERASE"/>
    <property type="match status" value="1"/>
</dbReference>
<comment type="catalytic activity">
    <reaction evidence="1">
        <text>guanosine(46) in tRNA + S-adenosyl-L-methionine = N(7)-methylguanosine(46) in tRNA + S-adenosyl-L-homocysteine</text>
        <dbReference type="Rhea" id="RHEA:42708"/>
        <dbReference type="Rhea" id="RHEA-COMP:10188"/>
        <dbReference type="Rhea" id="RHEA-COMP:10189"/>
        <dbReference type="ChEBI" id="CHEBI:57856"/>
        <dbReference type="ChEBI" id="CHEBI:59789"/>
        <dbReference type="ChEBI" id="CHEBI:74269"/>
        <dbReference type="ChEBI" id="CHEBI:74480"/>
        <dbReference type="EC" id="2.1.1.33"/>
    </reaction>
</comment>
<dbReference type="Pfam" id="PF02390">
    <property type="entry name" value="Methyltransf_4"/>
    <property type="match status" value="1"/>
</dbReference>
<feature type="region of interest" description="Disordered" evidence="7">
    <location>
        <begin position="191"/>
        <end position="269"/>
    </location>
</feature>
<keyword evidence="3" id="KW-0489">Methyltransferase</keyword>
<dbReference type="PANTHER" id="PTHR23417:SF21">
    <property type="entry name" value="TRNA (GUANINE-N(7)-)-METHYLTRANSFERASE"/>
    <property type="match status" value="1"/>
</dbReference>
<evidence type="ECO:0000256" key="4">
    <source>
        <dbReference type="ARBA" id="ARBA00022679"/>
    </source>
</evidence>
<dbReference type="SUPFAM" id="SSF53335">
    <property type="entry name" value="S-adenosyl-L-methionine-dependent methyltransferases"/>
    <property type="match status" value="1"/>
</dbReference>
<evidence type="ECO:0000313" key="8">
    <source>
        <dbReference type="EMBL" id="EFN57325.1"/>
    </source>
</evidence>
<organism evidence="9">
    <name type="scientific">Chlorella variabilis</name>
    <name type="common">Green alga</name>
    <dbReference type="NCBI Taxonomy" id="554065"/>
    <lineage>
        <taxon>Eukaryota</taxon>
        <taxon>Viridiplantae</taxon>
        <taxon>Chlorophyta</taxon>
        <taxon>core chlorophytes</taxon>
        <taxon>Trebouxiophyceae</taxon>
        <taxon>Chlorellales</taxon>
        <taxon>Chlorellaceae</taxon>
        <taxon>Chlorella clade</taxon>
        <taxon>Chlorella</taxon>
    </lineage>
</organism>
<evidence type="ECO:0000313" key="9">
    <source>
        <dbReference type="Proteomes" id="UP000008141"/>
    </source>
</evidence>
<dbReference type="EMBL" id="GL433840">
    <property type="protein sequence ID" value="EFN57325.1"/>
    <property type="molecule type" value="Genomic_DNA"/>
</dbReference>
<reference evidence="8 9" key="1">
    <citation type="journal article" date="2010" name="Plant Cell">
        <title>The Chlorella variabilis NC64A genome reveals adaptation to photosymbiosis, coevolution with viruses, and cryptic sex.</title>
        <authorList>
            <person name="Blanc G."/>
            <person name="Duncan G."/>
            <person name="Agarkova I."/>
            <person name="Borodovsky M."/>
            <person name="Gurnon J."/>
            <person name="Kuo A."/>
            <person name="Lindquist E."/>
            <person name="Lucas S."/>
            <person name="Pangilinan J."/>
            <person name="Polle J."/>
            <person name="Salamov A."/>
            <person name="Terry A."/>
            <person name="Yamada T."/>
            <person name="Dunigan D.D."/>
            <person name="Grigoriev I.V."/>
            <person name="Claverie J.M."/>
            <person name="Van Etten J.L."/>
        </authorList>
    </citation>
    <scope>NUCLEOTIDE SEQUENCE [LARGE SCALE GENOMIC DNA]</scope>
    <source>
        <strain evidence="8 9">NC64A</strain>
    </source>
</reference>
<evidence type="ECO:0000256" key="2">
    <source>
        <dbReference type="ARBA" id="ARBA00011977"/>
    </source>
</evidence>
<keyword evidence="6" id="KW-0819">tRNA processing</keyword>
<dbReference type="GeneID" id="17356487"/>
<dbReference type="InParanoid" id="E1ZAU1"/>
<proteinExistence type="predicted"/>
<dbReference type="OrthoDB" id="47276at2759"/>
<dbReference type="CDD" id="cd02440">
    <property type="entry name" value="AdoMet_MTases"/>
    <property type="match status" value="1"/>
</dbReference>
<evidence type="ECO:0000256" key="6">
    <source>
        <dbReference type="ARBA" id="ARBA00022694"/>
    </source>
</evidence>
<dbReference type="GO" id="GO:0043527">
    <property type="term" value="C:tRNA methyltransferase complex"/>
    <property type="evidence" value="ECO:0007669"/>
    <property type="project" value="TreeGrafter"/>
</dbReference>
<dbReference type="Gene3D" id="3.40.50.150">
    <property type="entry name" value="Vaccinia Virus protein VP39"/>
    <property type="match status" value="1"/>
</dbReference>
<dbReference type="InterPro" id="IPR003358">
    <property type="entry name" value="tRNA_(Gua-N-7)_MeTrfase_Trmb"/>
</dbReference>
<dbReference type="STRING" id="554065.E1ZAU1"/>
<accession>E1ZAU1</accession>
<dbReference type="Proteomes" id="UP000008141">
    <property type="component" value="Unassembled WGS sequence"/>
</dbReference>
<dbReference type="EC" id="2.1.1.33" evidence="2"/>
<dbReference type="KEGG" id="cvr:CHLNCDRAFT_143961"/>
<gene>
    <name evidence="8" type="ORF">CHLNCDRAFT_143961</name>
</gene>
<name>E1ZAU1_CHLVA</name>
<dbReference type="RefSeq" id="XP_005849427.1">
    <property type="nucleotide sequence ID" value="XM_005849365.1"/>
</dbReference>
<evidence type="ECO:0000256" key="1">
    <source>
        <dbReference type="ARBA" id="ARBA00000142"/>
    </source>
</evidence>
<dbReference type="GO" id="GO:0008176">
    <property type="term" value="F:tRNA (guanine(46)-N7)-methyltransferase activity"/>
    <property type="evidence" value="ECO:0007669"/>
    <property type="project" value="UniProtKB-EC"/>
</dbReference>
<evidence type="ECO:0000256" key="3">
    <source>
        <dbReference type="ARBA" id="ARBA00022603"/>
    </source>
</evidence>